<dbReference type="InterPro" id="IPR003593">
    <property type="entry name" value="AAA+_ATPase"/>
</dbReference>
<evidence type="ECO:0000259" key="13">
    <source>
        <dbReference type="PROSITE" id="PS50045"/>
    </source>
</evidence>
<feature type="region of interest" description="Disordered" evidence="12">
    <location>
        <begin position="387"/>
        <end position="407"/>
    </location>
</feature>
<dbReference type="EMBL" id="CP011125">
    <property type="protein sequence ID" value="AKF04407.1"/>
    <property type="molecule type" value="Genomic_DNA"/>
</dbReference>
<evidence type="ECO:0000256" key="12">
    <source>
        <dbReference type="SAM" id="MobiDB-lite"/>
    </source>
</evidence>
<evidence type="ECO:0000256" key="10">
    <source>
        <dbReference type="ARBA" id="ARBA00023163"/>
    </source>
</evidence>
<dbReference type="GO" id="GO:0000160">
    <property type="term" value="P:phosphorelay signal transduction system"/>
    <property type="evidence" value="ECO:0007669"/>
    <property type="project" value="UniProtKB-KW"/>
</dbReference>
<dbReference type="FunFam" id="3.40.50.300:FF:000006">
    <property type="entry name" value="DNA-binding transcriptional regulator NtrC"/>
    <property type="match status" value="1"/>
</dbReference>
<keyword evidence="3 11" id="KW-0597">Phosphoprotein</keyword>
<dbReference type="GO" id="GO:0003677">
    <property type="term" value="F:DNA binding"/>
    <property type="evidence" value="ECO:0007669"/>
    <property type="project" value="UniProtKB-KW"/>
</dbReference>
<evidence type="ECO:0000256" key="4">
    <source>
        <dbReference type="ARBA" id="ARBA00022741"/>
    </source>
</evidence>
<evidence type="ECO:0000313" key="15">
    <source>
        <dbReference type="EMBL" id="AKF04407.1"/>
    </source>
</evidence>
<organism evidence="15 16">
    <name type="scientific">Sandaracinus amylolyticus</name>
    <dbReference type="NCBI Taxonomy" id="927083"/>
    <lineage>
        <taxon>Bacteria</taxon>
        <taxon>Pseudomonadati</taxon>
        <taxon>Myxococcota</taxon>
        <taxon>Polyangia</taxon>
        <taxon>Polyangiales</taxon>
        <taxon>Sandaracinaceae</taxon>
        <taxon>Sandaracinus</taxon>
    </lineage>
</organism>
<dbReference type="Pfam" id="PF00158">
    <property type="entry name" value="Sigma54_activat"/>
    <property type="match status" value="1"/>
</dbReference>
<reference evidence="15 16" key="1">
    <citation type="submission" date="2015-03" db="EMBL/GenBank/DDBJ databases">
        <title>Genome assembly of Sandaracinus amylolyticus DSM 53668.</title>
        <authorList>
            <person name="Sharma G."/>
            <person name="Subramanian S."/>
        </authorList>
    </citation>
    <scope>NUCLEOTIDE SEQUENCE [LARGE SCALE GENOMIC DNA]</scope>
    <source>
        <strain evidence="15 16">DSM 53668</strain>
    </source>
</reference>
<keyword evidence="16" id="KW-1185">Reference proteome</keyword>
<dbReference type="Gene3D" id="3.40.50.2300">
    <property type="match status" value="1"/>
</dbReference>
<dbReference type="PROSITE" id="PS50045">
    <property type="entry name" value="SIGMA54_INTERACT_4"/>
    <property type="match status" value="1"/>
</dbReference>
<dbReference type="Gene3D" id="3.40.50.300">
    <property type="entry name" value="P-loop containing nucleotide triphosphate hydrolases"/>
    <property type="match status" value="1"/>
</dbReference>
<evidence type="ECO:0000256" key="5">
    <source>
        <dbReference type="ARBA" id="ARBA00022840"/>
    </source>
</evidence>
<dbReference type="PANTHER" id="PTHR32071:SF123">
    <property type="entry name" value="DNA-BINDING TRANSCRIPTIONAL ACTIVATOR HYFR-RELATED"/>
    <property type="match status" value="1"/>
</dbReference>
<dbReference type="Gene3D" id="1.10.10.60">
    <property type="entry name" value="Homeodomain-like"/>
    <property type="match status" value="1"/>
</dbReference>
<keyword evidence="7" id="KW-0805">Transcription regulation</keyword>
<dbReference type="STRING" id="927083.DB32_001556"/>
<comment type="subcellular location">
    <subcellularLocation>
        <location evidence="1">Cytoplasm</location>
    </subcellularLocation>
</comment>
<dbReference type="Pfam" id="PF25601">
    <property type="entry name" value="AAA_lid_14"/>
    <property type="match status" value="1"/>
</dbReference>
<keyword evidence="5" id="KW-0067">ATP-binding</keyword>
<dbReference type="SMART" id="SM00448">
    <property type="entry name" value="REC"/>
    <property type="match status" value="1"/>
</dbReference>
<feature type="domain" description="Sigma-54 factor interaction" evidence="13">
    <location>
        <begin position="148"/>
        <end position="377"/>
    </location>
</feature>
<dbReference type="AlphaFoldDB" id="A0A0F6YG70"/>
<evidence type="ECO:0000256" key="2">
    <source>
        <dbReference type="ARBA" id="ARBA00022490"/>
    </source>
</evidence>
<feature type="domain" description="Response regulatory" evidence="14">
    <location>
        <begin position="11"/>
        <end position="125"/>
    </location>
</feature>
<evidence type="ECO:0000256" key="6">
    <source>
        <dbReference type="ARBA" id="ARBA00023012"/>
    </source>
</evidence>
<dbReference type="InterPro" id="IPR025944">
    <property type="entry name" value="Sigma_54_int_dom_CS"/>
</dbReference>
<sequence>MKEASMSFSSSICVVDDDIASREAIVGLIRAAGWNAEAFESAQHYLSRRTARAPGCLILDVDMPELSGLALQQQLAEAQVDVPIIFVTGHGNIRMSVQAIKAGAVEFFTKPFDPDALLNAVEHVLAEREGRATAQRRSDVAPASTHGMVGRSARLQDMQRRIATVATTDSTVLIQGETGTGKELIARAIHEQSGRRKGPFVKVNCAAIPASLLESELMGHERGAFTGALTRRIGRFEQAHEGTIFLDEIGEMALDLQPKLLRLLQEREFERLGSPTTVRCDVRVVAATNRDLKAMTAARTFREDLYYRLSVFPLAVPSLRERKEDVPLLVSHFARQFATRMGKDMPHVDDATMERLVRYEWPGNVRELQNVIERAVILSEGPELAIEHDLGDEPGPSSGAPPRSDELAEHTRAHILKVLEAADWVIAGPSGAAARLGMKRSTLLFRMRKLGIERPSARRSH</sequence>
<dbReference type="Pfam" id="PF00072">
    <property type="entry name" value="Response_reg"/>
    <property type="match status" value="1"/>
</dbReference>
<evidence type="ECO:0000259" key="14">
    <source>
        <dbReference type="PROSITE" id="PS50110"/>
    </source>
</evidence>
<feature type="modified residue" description="4-aspartylphosphate" evidence="11">
    <location>
        <position position="60"/>
    </location>
</feature>
<dbReference type="PROSITE" id="PS00688">
    <property type="entry name" value="SIGMA54_INTERACT_3"/>
    <property type="match status" value="1"/>
</dbReference>
<gene>
    <name evidence="15" type="ORF">DB32_001556</name>
</gene>
<dbReference type="InterPro" id="IPR027417">
    <property type="entry name" value="P-loop_NTPase"/>
</dbReference>
<accession>A0A0F6YG70</accession>
<keyword evidence="9" id="KW-0010">Activator</keyword>
<dbReference type="FunFam" id="3.40.50.2300:FF:000018">
    <property type="entry name" value="DNA-binding transcriptional regulator NtrC"/>
    <property type="match status" value="1"/>
</dbReference>
<dbReference type="InterPro" id="IPR025943">
    <property type="entry name" value="Sigma_54_int_dom_ATP-bd_2"/>
</dbReference>
<dbReference type="InterPro" id="IPR001789">
    <property type="entry name" value="Sig_transdc_resp-reg_receiver"/>
</dbReference>
<dbReference type="InterPro" id="IPR009057">
    <property type="entry name" value="Homeodomain-like_sf"/>
</dbReference>
<keyword evidence="10" id="KW-0804">Transcription</keyword>
<dbReference type="PANTHER" id="PTHR32071">
    <property type="entry name" value="TRANSCRIPTIONAL REGULATORY PROTEIN"/>
    <property type="match status" value="1"/>
</dbReference>
<evidence type="ECO:0000313" key="16">
    <source>
        <dbReference type="Proteomes" id="UP000034883"/>
    </source>
</evidence>
<evidence type="ECO:0000256" key="7">
    <source>
        <dbReference type="ARBA" id="ARBA00023015"/>
    </source>
</evidence>
<protein>
    <submittedName>
        <fullName evidence="15">Transcriptional regulatory protein zraR</fullName>
    </submittedName>
</protein>
<dbReference type="SMART" id="SM00382">
    <property type="entry name" value="AAA"/>
    <property type="match status" value="1"/>
</dbReference>
<dbReference type="SUPFAM" id="SSF46689">
    <property type="entry name" value="Homeodomain-like"/>
    <property type="match status" value="1"/>
</dbReference>
<dbReference type="Gene3D" id="1.10.8.60">
    <property type="match status" value="1"/>
</dbReference>
<dbReference type="PROSITE" id="PS00675">
    <property type="entry name" value="SIGMA54_INTERACT_1"/>
    <property type="match status" value="1"/>
</dbReference>
<dbReference type="Proteomes" id="UP000034883">
    <property type="component" value="Chromosome"/>
</dbReference>
<dbReference type="PROSITE" id="PS50110">
    <property type="entry name" value="RESPONSE_REGULATORY"/>
    <property type="match status" value="1"/>
</dbReference>
<keyword evidence="8" id="KW-0238">DNA-binding</keyword>
<dbReference type="InterPro" id="IPR011006">
    <property type="entry name" value="CheY-like_superfamily"/>
</dbReference>
<dbReference type="KEGG" id="samy:DB32_001556"/>
<keyword evidence="2" id="KW-0963">Cytoplasm</keyword>
<dbReference type="FunFam" id="1.10.8.60:FF:000014">
    <property type="entry name" value="DNA-binding transcriptional regulator NtrC"/>
    <property type="match status" value="1"/>
</dbReference>
<proteinExistence type="predicted"/>
<name>A0A0F6YG70_9BACT</name>
<dbReference type="GO" id="GO:0006355">
    <property type="term" value="P:regulation of DNA-templated transcription"/>
    <property type="evidence" value="ECO:0007669"/>
    <property type="project" value="InterPro"/>
</dbReference>
<evidence type="ECO:0000256" key="3">
    <source>
        <dbReference type="ARBA" id="ARBA00022553"/>
    </source>
</evidence>
<dbReference type="CDD" id="cd00009">
    <property type="entry name" value="AAA"/>
    <property type="match status" value="1"/>
</dbReference>
<evidence type="ECO:0000256" key="1">
    <source>
        <dbReference type="ARBA" id="ARBA00004496"/>
    </source>
</evidence>
<keyword evidence="6" id="KW-0902">Two-component regulatory system</keyword>
<evidence type="ECO:0000256" key="9">
    <source>
        <dbReference type="ARBA" id="ARBA00023159"/>
    </source>
</evidence>
<dbReference type="SUPFAM" id="SSF52540">
    <property type="entry name" value="P-loop containing nucleoside triphosphate hydrolases"/>
    <property type="match status" value="1"/>
</dbReference>
<dbReference type="PROSITE" id="PS00676">
    <property type="entry name" value="SIGMA54_INTERACT_2"/>
    <property type="match status" value="1"/>
</dbReference>
<dbReference type="GO" id="GO:0005524">
    <property type="term" value="F:ATP binding"/>
    <property type="evidence" value="ECO:0007669"/>
    <property type="project" value="UniProtKB-KW"/>
</dbReference>
<keyword evidence="4" id="KW-0547">Nucleotide-binding</keyword>
<evidence type="ECO:0000256" key="11">
    <source>
        <dbReference type="PROSITE-ProRule" id="PRU00169"/>
    </source>
</evidence>
<dbReference type="InterPro" id="IPR025662">
    <property type="entry name" value="Sigma_54_int_dom_ATP-bd_1"/>
</dbReference>
<dbReference type="InterPro" id="IPR002078">
    <property type="entry name" value="Sigma_54_int"/>
</dbReference>
<dbReference type="SUPFAM" id="SSF52172">
    <property type="entry name" value="CheY-like"/>
    <property type="match status" value="1"/>
</dbReference>
<evidence type="ECO:0000256" key="8">
    <source>
        <dbReference type="ARBA" id="ARBA00023125"/>
    </source>
</evidence>
<dbReference type="GO" id="GO:0005737">
    <property type="term" value="C:cytoplasm"/>
    <property type="evidence" value="ECO:0007669"/>
    <property type="project" value="UniProtKB-SubCell"/>
</dbReference>
<dbReference type="InterPro" id="IPR058031">
    <property type="entry name" value="AAA_lid_NorR"/>
</dbReference>